<protein>
    <submittedName>
        <fullName evidence="1">Uncharacterized protein</fullName>
    </submittedName>
</protein>
<dbReference type="AlphaFoldDB" id="A0A0D0DVB1"/>
<keyword evidence="2" id="KW-1185">Reference proteome</keyword>
<dbReference type="HOGENOM" id="CLU_2503962_0_0_1"/>
<dbReference type="EMBL" id="KN824885">
    <property type="protein sequence ID" value="KIK98648.1"/>
    <property type="molecule type" value="Genomic_DNA"/>
</dbReference>
<accession>A0A0D0DVB1</accession>
<feature type="non-terminal residue" evidence="1">
    <location>
        <position position="86"/>
    </location>
</feature>
<evidence type="ECO:0000313" key="2">
    <source>
        <dbReference type="Proteomes" id="UP000054538"/>
    </source>
</evidence>
<evidence type="ECO:0000313" key="1">
    <source>
        <dbReference type="EMBL" id="KIK98648.1"/>
    </source>
</evidence>
<sequence length="86" mass="9643">MDIAPHCSQKLHIVLEPSGPAEHATRSLGIWEQCELRKSGENERTMLLSNHCDNQATFVFAYPWCEKLLTGCMRPTILGDSEGSRV</sequence>
<proteinExistence type="predicted"/>
<dbReference type="InParanoid" id="A0A0D0DVB1"/>
<name>A0A0D0DVB1_9AGAM</name>
<organism evidence="1 2">
    <name type="scientific">Paxillus rubicundulus Ve08.2h10</name>
    <dbReference type="NCBI Taxonomy" id="930991"/>
    <lineage>
        <taxon>Eukaryota</taxon>
        <taxon>Fungi</taxon>
        <taxon>Dikarya</taxon>
        <taxon>Basidiomycota</taxon>
        <taxon>Agaricomycotina</taxon>
        <taxon>Agaricomycetes</taxon>
        <taxon>Agaricomycetidae</taxon>
        <taxon>Boletales</taxon>
        <taxon>Paxilineae</taxon>
        <taxon>Paxillaceae</taxon>
        <taxon>Paxillus</taxon>
    </lineage>
</organism>
<reference evidence="2" key="2">
    <citation type="submission" date="2015-01" db="EMBL/GenBank/DDBJ databases">
        <title>Evolutionary Origins and Diversification of the Mycorrhizal Mutualists.</title>
        <authorList>
            <consortium name="DOE Joint Genome Institute"/>
            <consortium name="Mycorrhizal Genomics Consortium"/>
            <person name="Kohler A."/>
            <person name="Kuo A."/>
            <person name="Nagy L.G."/>
            <person name="Floudas D."/>
            <person name="Copeland A."/>
            <person name="Barry K.W."/>
            <person name="Cichocki N."/>
            <person name="Veneault-Fourrey C."/>
            <person name="LaButti K."/>
            <person name="Lindquist E.A."/>
            <person name="Lipzen A."/>
            <person name="Lundell T."/>
            <person name="Morin E."/>
            <person name="Murat C."/>
            <person name="Riley R."/>
            <person name="Ohm R."/>
            <person name="Sun H."/>
            <person name="Tunlid A."/>
            <person name="Henrissat B."/>
            <person name="Grigoriev I.V."/>
            <person name="Hibbett D.S."/>
            <person name="Martin F."/>
        </authorList>
    </citation>
    <scope>NUCLEOTIDE SEQUENCE [LARGE SCALE GENOMIC DNA]</scope>
    <source>
        <strain evidence="2">Ve08.2h10</strain>
    </source>
</reference>
<gene>
    <name evidence="1" type="ORF">PAXRUDRAFT_823621</name>
</gene>
<dbReference type="Proteomes" id="UP000054538">
    <property type="component" value="Unassembled WGS sequence"/>
</dbReference>
<reference evidence="1 2" key="1">
    <citation type="submission" date="2014-04" db="EMBL/GenBank/DDBJ databases">
        <authorList>
            <consortium name="DOE Joint Genome Institute"/>
            <person name="Kuo A."/>
            <person name="Kohler A."/>
            <person name="Jargeat P."/>
            <person name="Nagy L.G."/>
            <person name="Floudas D."/>
            <person name="Copeland A."/>
            <person name="Barry K.W."/>
            <person name="Cichocki N."/>
            <person name="Veneault-Fourrey C."/>
            <person name="LaButti K."/>
            <person name="Lindquist E.A."/>
            <person name="Lipzen A."/>
            <person name="Lundell T."/>
            <person name="Morin E."/>
            <person name="Murat C."/>
            <person name="Sun H."/>
            <person name="Tunlid A."/>
            <person name="Henrissat B."/>
            <person name="Grigoriev I.V."/>
            <person name="Hibbett D.S."/>
            <person name="Martin F."/>
            <person name="Nordberg H.P."/>
            <person name="Cantor M.N."/>
            <person name="Hua S.X."/>
        </authorList>
    </citation>
    <scope>NUCLEOTIDE SEQUENCE [LARGE SCALE GENOMIC DNA]</scope>
    <source>
        <strain evidence="1 2">Ve08.2h10</strain>
    </source>
</reference>